<dbReference type="Proteomes" id="UP001500063">
    <property type="component" value="Unassembled WGS sequence"/>
</dbReference>
<organism evidence="1 2">
    <name type="scientific">Streptomyces blastmyceticus</name>
    <dbReference type="NCBI Taxonomy" id="68180"/>
    <lineage>
        <taxon>Bacteria</taxon>
        <taxon>Bacillati</taxon>
        <taxon>Actinomycetota</taxon>
        <taxon>Actinomycetes</taxon>
        <taxon>Kitasatosporales</taxon>
        <taxon>Streptomycetaceae</taxon>
        <taxon>Streptomyces</taxon>
    </lineage>
</organism>
<sequence length="88" mass="9417">MVNAVGYDGQVAAIHSAIAQLTALTGARPRVTEEPHAVLIEIDVTEPAARHWSSFVAILDLGTTFGLTDTQTGQVAWLRFESGEDARP</sequence>
<evidence type="ECO:0000313" key="2">
    <source>
        <dbReference type="Proteomes" id="UP001500063"/>
    </source>
</evidence>
<dbReference type="RefSeq" id="WP_344122540.1">
    <property type="nucleotide sequence ID" value="NZ_BAAABW010000028.1"/>
</dbReference>
<evidence type="ECO:0000313" key="1">
    <source>
        <dbReference type="EMBL" id="GAA0372463.1"/>
    </source>
</evidence>
<accession>A0ABN0XTH4</accession>
<keyword evidence="2" id="KW-1185">Reference proteome</keyword>
<reference evidence="1 2" key="1">
    <citation type="journal article" date="2019" name="Int. J. Syst. Evol. Microbiol.">
        <title>The Global Catalogue of Microorganisms (GCM) 10K type strain sequencing project: providing services to taxonomists for standard genome sequencing and annotation.</title>
        <authorList>
            <consortium name="The Broad Institute Genomics Platform"/>
            <consortium name="The Broad Institute Genome Sequencing Center for Infectious Disease"/>
            <person name="Wu L."/>
            <person name="Ma J."/>
        </authorList>
    </citation>
    <scope>NUCLEOTIDE SEQUENCE [LARGE SCALE GENOMIC DNA]</scope>
    <source>
        <strain evidence="1 2">JCM 4565</strain>
    </source>
</reference>
<gene>
    <name evidence="1" type="ORF">GCM10010319_58310</name>
</gene>
<protein>
    <submittedName>
        <fullName evidence="1">Uncharacterized protein</fullName>
    </submittedName>
</protein>
<dbReference type="EMBL" id="BAAABW010000028">
    <property type="protein sequence ID" value="GAA0372463.1"/>
    <property type="molecule type" value="Genomic_DNA"/>
</dbReference>
<name>A0ABN0XTH4_9ACTN</name>
<comment type="caution">
    <text evidence="1">The sequence shown here is derived from an EMBL/GenBank/DDBJ whole genome shotgun (WGS) entry which is preliminary data.</text>
</comment>
<proteinExistence type="predicted"/>